<reference evidence="1" key="1">
    <citation type="journal article" date="2023" name="GigaByte">
        <title>Genome assembly of the bearded iris, Iris pallida Lam.</title>
        <authorList>
            <person name="Bruccoleri R.E."/>
            <person name="Oakeley E.J."/>
            <person name="Faust A.M.E."/>
            <person name="Altorfer M."/>
            <person name="Dessus-Babus S."/>
            <person name="Burckhardt D."/>
            <person name="Oertli M."/>
            <person name="Naumann U."/>
            <person name="Petersen F."/>
            <person name="Wong J."/>
        </authorList>
    </citation>
    <scope>NUCLEOTIDE SEQUENCE</scope>
    <source>
        <strain evidence="1">GSM-AAB239-AS_SAM_17_03QT</strain>
    </source>
</reference>
<keyword evidence="2" id="KW-1185">Reference proteome</keyword>
<dbReference type="Proteomes" id="UP001140949">
    <property type="component" value="Unassembled WGS sequence"/>
</dbReference>
<proteinExistence type="predicted"/>
<dbReference type="EMBL" id="JANAVB010029620">
    <property type="protein sequence ID" value="KAJ6814544.1"/>
    <property type="molecule type" value="Genomic_DNA"/>
</dbReference>
<evidence type="ECO:0000313" key="2">
    <source>
        <dbReference type="Proteomes" id="UP001140949"/>
    </source>
</evidence>
<reference evidence="1" key="2">
    <citation type="submission" date="2023-04" db="EMBL/GenBank/DDBJ databases">
        <authorList>
            <person name="Bruccoleri R.E."/>
            <person name="Oakeley E.J."/>
            <person name="Faust A.-M."/>
            <person name="Dessus-Babus S."/>
            <person name="Altorfer M."/>
            <person name="Burckhardt D."/>
            <person name="Oertli M."/>
            <person name="Naumann U."/>
            <person name="Petersen F."/>
            <person name="Wong J."/>
        </authorList>
    </citation>
    <scope>NUCLEOTIDE SEQUENCE</scope>
    <source>
        <strain evidence="1">GSM-AAB239-AS_SAM_17_03QT</strain>
        <tissue evidence="1">Leaf</tissue>
    </source>
</reference>
<protein>
    <submittedName>
        <fullName evidence="1">Uncharacterized protein</fullName>
    </submittedName>
</protein>
<dbReference type="AlphaFoldDB" id="A0AAX6FDR4"/>
<sequence>MELEDGELNDDLFWACKIFQLGQKLIHLQTSEVWHRLFPVSRVLNRGDWPLWTVRPSIALLYLASGRTSLSHRRPWESKRLALGFVKLGDQRNPTELICSRS</sequence>
<gene>
    <name evidence="1" type="ORF">M6B38_137080</name>
</gene>
<organism evidence="1 2">
    <name type="scientific">Iris pallida</name>
    <name type="common">Sweet iris</name>
    <dbReference type="NCBI Taxonomy" id="29817"/>
    <lineage>
        <taxon>Eukaryota</taxon>
        <taxon>Viridiplantae</taxon>
        <taxon>Streptophyta</taxon>
        <taxon>Embryophyta</taxon>
        <taxon>Tracheophyta</taxon>
        <taxon>Spermatophyta</taxon>
        <taxon>Magnoliopsida</taxon>
        <taxon>Liliopsida</taxon>
        <taxon>Asparagales</taxon>
        <taxon>Iridaceae</taxon>
        <taxon>Iridoideae</taxon>
        <taxon>Irideae</taxon>
        <taxon>Iris</taxon>
    </lineage>
</organism>
<accession>A0AAX6FDR4</accession>
<name>A0AAX6FDR4_IRIPA</name>
<evidence type="ECO:0000313" key="1">
    <source>
        <dbReference type="EMBL" id="KAJ6814544.1"/>
    </source>
</evidence>
<comment type="caution">
    <text evidence="1">The sequence shown here is derived from an EMBL/GenBank/DDBJ whole genome shotgun (WGS) entry which is preliminary data.</text>
</comment>